<dbReference type="InterPro" id="IPR011604">
    <property type="entry name" value="PDDEXK-like_dom_sf"/>
</dbReference>
<accession>A0A7D7WG90</accession>
<name>A0A7D7WG90_9MICO</name>
<dbReference type="RefSeq" id="WP_182252814.1">
    <property type="nucleotide sequence ID" value="NZ_CP043732.1"/>
</dbReference>
<proteinExistence type="predicted"/>
<feature type="domain" description="Putative exodeoxyribonuclease 8 PDDEXK-like" evidence="1">
    <location>
        <begin position="97"/>
        <end position="249"/>
    </location>
</feature>
<dbReference type="InterPro" id="IPR024432">
    <property type="entry name" value="Put_RecE_PDDEXK-like_dom"/>
</dbReference>
<sequence>MSIHMAMPESEYHSRKELSSTGARRLLDSPARYRYWEDHPQPPKAAFDLGSAAHTKILGVGANIVEYPAEHLTASGNVSTSKATVAWEKEQRASGLIPITSKDARRVDAMAEAVLADPDARPVLESIHGREVSIIQDVDGVPSRSRFDLYGDGRGGDLKTAPDASPAGFNRSIAKWGYHIQFAFYDDTHRAETGGVLESFKFIVVENSEPHLVGTYDMDFMWQDLGYRAAKKARELYHRCVETNTWPGYGAATLTAPAWAVFEGEDEEIKI</sequence>
<evidence type="ECO:0000313" key="2">
    <source>
        <dbReference type="EMBL" id="QMU97812.1"/>
    </source>
</evidence>
<dbReference type="Gene3D" id="3.90.320.10">
    <property type="match status" value="1"/>
</dbReference>
<evidence type="ECO:0000259" key="1">
    <source>
        <dbReference type="Pfam" id="PF12684"/>
    </source>
</evidence>
<evidence type="ECO:0000313" key="3">
    <source>
        <dbReference type="Proteomes" id="UP000515708"/>
    </source>
</evidence>
<reference evidence="2 3" key="1">
    <citation type="journal article" date="2020" name="Front. Microbiol.">
        <title>Design of Bacterial Strain-Specific qPCR Assays Using NGS Data and Publicly Available Resources and Its Application to Track Biocontrol Strains.</title>
        <authorList>
            <person name="Hernandez I."/>
            <person name="Sant C."/>
            <person name="Martinez R."/>
            <person name="Fernandez C."/>
        </authorList>
    </citation>
    <scope>NUCLEOTIDE SEQUENCE [LARGE SCALE GENOMIC DNA]</scope>
    <source>
        <strain evidence="2 3">B24</strain>
    </source>
</reference>
<dbReference type="Pfam" id="PF12684">
    <property type="entry name" value="DUF3799"/>
    <property type="match status" value="1"/>
</dbReference>
<protein>
    <recommendedName>
        <fullName evidence="1">Putative exodeoxyribonuclease 8 PDDEXK-like domain-containing protein</fullName>
    </recommendedName>
</protein>
<dbReference type="Proteomes" id="UP000515708">
    <property type="component" value="Chromosome"/>
</dbReference>
<dbReference type="EMBL" id="CP043732">
    <property type="protein sequence ID" value="QMU97812.1"/>
    <property type="molecule type" value="Genomic_DNA"/>
</dbReference>
<dbReference type="AlphaFoldDB" id="A0A7D7WG90"/>
<organism evidence="2 3">
    <name type="scientific">Microbacterium esteraromaticum</name>
    <dbReference type="NCBI Taxonomy" id="57043"/>
    <lineage>
        <taxon>Bacteria</taxon>
        <taxon>Bacillati</taxon>
        <taxon>Actinomycetota</taxon>
        <taxon>Actinomycetes</taxon>
        <taxon>Micrococcales</taxon>
        <taxon>Microbacteriaceae</taxon>
        <taxon>Microbacterium</taxon>
    </lineage>
</organism>
<gene>
    <name evidence="2" type="ORF">FVO59_11800</name>
</gene>